<comment type="caution">
    <text evidence="1">The sequence shown here is derived from an EMBL/GenBank/DDBJ whole genome shotgun (WGS) entry which is preliminary data.</text>
</comment>
<dbReference type="AlphaFoldDB" id="A0A8X7VEH4"/>
<sequence length="92" mass="9936">MGLSFFFFLGSWFASRGVISNLVSVVLVVGDVSLPGLLPLEVRFRSCWLCEVVVVDSVSIVTDGTRVSLLVWSAQLSSGFGELSWGFLSESS</sequence>
<accession>A0A8X7VEH4</accession>
<organism evidence="1 2">
    <name type="scientific">Brassica carinata</name>
    <name type="common">Ethiopian mustard</name>
    <name type="synonym">Abyssinian cabbage</name>
    <dbReference type="NCBI Taxonomy" id="52824"/>
    <lineage>
        <taxon>Eukaryota</taxon>
        <taxon>Viridiplantae</taxon>
        <taxon>Streptophyta</taxon>
        <taxon>Embryophyta</taxon>
        <taxon>Tracheophyta</taxon>
        <taxon>Spermatophyta</taxon>
        <taxon>Magnoliopsida</taxon>
        <taxon>eudicotyledons</taxon>
        <taxon>Gunneridae</taxon>
        <taxon>Pentapetalae</taxon>
        <taxon>rosids</taxon>
        <taxon>malvids</taxon>
        <taxon>Brassicales</taxon>
        <taxon>Brassicaceae</taxon>
        <taxon>Brassiceae</taxon>
        <taxon>Brassica</taxon>
    </lineage>
</organism>
<evidence type="ECO:0000313" key="2">
    <source>
        <dbReference type="Proteomes" id="UP000886595"/>
    </source>
</evidence>
<name>A0A8X7VEH4_BRACI</name>
<dbReference type="EMBL" id="JAAMPC010000006">
    <property type="protein sequence ID" value="KAG2309761.1"/>
    <property type="molecule type" value="Genomic_DNA"/>
</dbReference>
<proteinExistence type="predicted"/>
<evidence type="ECO:0000313" key="1">
    <source>
        <dbReference type="EMBL" id="KAG2309761.1"/>
    </source>
</evidence>
<gene>
    <name evidence="1" type="ORF">Bca52824_029509</name>
</gene>
<keyword evidence="2" id="KW-1185">Reference proteome</keyword>
<reference evidence="1 2" key="1">
    <citation type="submission" date="2020-02" db="EMBL/GenBank/DDBJ databases">
        <authorList>
            <person name="Ma Q."/>
            <person name="Huang Y."/>
            <person name="Song X."/>
            <person name="Pei D."/>
        </authorList>
    </citation>
    <scope>NUCLEOTIDE SEQUENCE [LARGE SCALE GENOMIC DNA]</scope>
    <source>
        <strain evidence="1">Sxm20200214</strain>
        <tissue evidence="1">Leaf</tissue>
    </source>
</reference>
<protein>
    <submittedName>
        <fullName evidence="1">Uncharacterized protein</fullName>
    </submittedName>
</protein>
<dbReference type="Proteomes" id="UP000886595">
    <property type="component" value="Unassembled WGS sequence"/>
</dbReference>